<organism evidence="2 3">
    <name type="scientific">Thomasclavelia spiroformis</name>
    <dbReference type="NCBI Taxonomy" id="29348"/>
    <lineage>
        <taxon>Bacteria</taxon>
        <taxon>Bacillati</taxon>
        <taxon>Bacillota</taxon>
        <taxon>Erysipelotrichia</taxon>
        <taxon>Erysipelotrichales</taxon>
        <taxon>Coprobacillaceae</taxon>
        <taxon>Thomasclavelia</taxon>
    </lineage>
</organism>
<accession>A0A1Y4QPI7</accession>
<dbReference type="Pfam" id="PF00557">
    <property type="entry name" value="Peptidase_M24"/>
    <property type="match status" value="1"/>
</dbReference>
<dbReference type="InterPro" id="IPR036005">
    <property type="entry name" value="Creatinase/aminopeptidase-like"/>
</dbReference>
<evidence type="ECO:0000259" key="1">
    <source>
        <dbReference type="Pfam" id="PF00557"/>
    </source>
</evidence>
<reference evidence="3" key="1">
    <citation type="submission" date="2017-04" db="EMBL/GenBank/DDBJ databases">
        <title>Function of individual gut microbiota members based on whole genome sequencing of pure cultures obtained from chicken caecum.</title>
        <authorList>
            <person name="Medvecky M."/>
            <person name="Cejkova D."/>
            <person name="Polansky O."/>
            <person name="Karasova D."/>
            <person name="Kubasova T."/>
            <person name="Cizek A."/>
            <person name="Rychlik I."/>
        </authorList>
    </citation>
    <scope>NUCLEOTIDE SEQUENCE [LARGE SCALE GENOMIC DNA]</scope>
    <source>
        <strain evidence="3">An149</strain>
    </source>
</reference>
<dbReference type="RefSeq" id="WP_087253688.1">
    <property type="nucleotide sequence ID" value="NZ_CAUGOO010000007.1"/>
</dbReference>
<gene>
    <name evidence="2" type="ORF">B5E91_00405</name>
</gene>
<dbReference type="AlphaFoldDB" id="A0A1Y4QPI7"/>
<protein>
    <recommendedName>
        <fullName evidence="1">Peptidase M24 domain-containing protein</fullName>
    </recommendedName>
</protein>
<comment type="caution">
    <text evidence="2">The sequence shown here is derived from an EMBL/GenBank/DDBJ whole genome shotgun (WGS) entry which is preliminary data.</text>
</comment>
<evidence type="ECO:0000313" key="3">
    <source>
        <dbReference type="Proteomes" id="UP000196258"/>
    </source>
</evidence>
<dbReference type="EMBL" id="NFLB01000001">
    <property type="protein sequence ID" value="OUQ06422.1"/>
    <property type="molecule type" value="Genomic_DNA"/>
</dbReference>
<feature type="domain" description="Peptidase M24" evidence="1">
    <location>
        <begin position="181"/>
        <end position="345"/>
    </location>
</feature>
<proteinExistence type="predicted"/>
<name>A0A1Y4QPI7_9FIRM</name>
<dbReference type="InterPro" id="IPR000994">
    <property type="entry name" value="Pept_M24"/>
</dbReference>
<evidence type="ECO:0000313" key="2">
    <source>
        <dbReference type="EMBL" id="OUQ06422.1"/>
    </source>
</evidence>
<dbReference type="SUPFAM" id="SSF55920">
    <property type="entry name" value="Creatinase/aminopeptidase"/>
    <property type="match status" value="1"/>
</dbReference>
<dbReference type="Proteomes" id="UP000196258">
    <property type="component" value="Unassembled WGS sequence"/>
</dbReference>
<dbReference type="Gene3D" id="3.90.230.10">
    <property type="entry name" value="Creatinase/methionine aminopeptidase superfamily"/>
    <property type="match status" value="1"/>
</dbReference>
<sequence length="410" mass="47832">MNNIKLIKEQYELKDICLKERLEMILPRVMSDNDVDMWICASKEYNEDPLFHAITPANYPTARRISIFVFVRENGNIHRYSLCMPSEELDPYYTSYWIDFNHEDQMACLNRLCFEYDPKNIAINVSDNFAFSDGLTQGLYEMITSKMDQRYTDRIIRNDLLAIKLMELRTPTELKLHPEVMKVAFSIIEDVFSKKNIIPGKTTCEDLQWLMMQKVKDLGLDYWFEPTVDLQRPGLNNPRYFGVIEKGDLLHCDFGIRYLNICTDTQRLAYVAKDDEDCLPVDLVEGMKINNRFQDIVASCMQENKSGNDVLKDSLKIARDEGIEAMLYSHPCNFYGHGPGPTIGLWNNQDKVLIKGDVLMSYDTTYALELNTKAKVFGYDYYFYTEETVAFTKEGLKYLHPGREHIYFIK</sequence>